<comment type="caution">
    <text evidence="1">The sequence shown here is derived from an EMBL/GenBank/DDBJ whole genome shotgun (WGS) entry which is preliminary data.</text>
</comment>
<proteinExistence type="predicted"/>
<dbReference type="EMBL" id="DUZY01000004">
    <property type="protein sequence ID" value="DAD34215.1"/>
    <property type="molecule type" value="Genomic_DNA"/>
</dbReference>
<dbReference type="Proteomes" id="UP000607653">
    <property type="component" value="Unassembled WGS sequence"/>
</dbReference>
<organism evidence="1 2">
    <name type="scientific">Nelumbo nucifera</name>
    <name type="common">Sacred lotus</name>
    <dbReference type="NCBI Taxonomy" id="4432"/>
    <lineage>
        <taxon>Eukaryota</taxon>
        <taxon>Viridiplantae</taxon>
        <taxon>Streptophyta</taxon>
        <taxon>Embryophyta</taxon>
        <taxon>Tracheophyta</taxon>
        <taxon>Spermatophyta</taxon>
        <taxon>Magnoliopsida</taxon>
        <taxon>Proteales</taxon>
        <taxon>Nelumbonaceae</taxon>
        <taxon>Nelumbo</taxon>
    </lineage>
</organism>
<evidence type="ECO:0000313" key="2">
    <source>
        <dbReference type="Proteomes" id="UP000607653"/>
    </source>
</evidence>
<keyword evidence="2" id="KW-1185">Reference proteome</keyword>
<accession>A0A822YT01</accession>
<name>A0A822YT01_NELNU</name>
<sequence>MYPLDKQYILCSLDTTERGQIA</sequence>
<gene>
    <name evidence="1" type="ORF">HUJ06_004855</name>
</gene>
<reference evidence="1 2" key="1">
    <citation type="journal article" date="2020" name="Mol. Biol. Evol.">
        <title>Distinct Expression and Methylation Patterns for Genes with Different Fates following a Single Whole-Genome Duplication in Flowering Plants.</title>
        <authorList>
            <person name="Shi T."/>
            <person name="Rahmani R.S."/>
            <person name="Gugger P.F."/>
            <person name="Wang M."/>
            <person name="Li H."/>
            <person name="Zhang Y."/>
            <person name="Li Z."/>
            <person name="Wang Q."/>
            <person name="Van de Peer Y."/>
            <person name="Marchal K."/>
            <person name="Chen J."/>
        </authorList>
    </citation>
    <scope>NUCLEOTIDE SEQUENCE [LARGE SCALE GENOMIC DNA]</scope>
    <source>
        <tissue evidence="1">Leaf</tissue>
    </source>
</reference>
<dbReference type="AlphaFoldDB" id="A0A822YT01"/>
<protein>
    <submittedName>
        <fullName evidence="1">Uncharacterized protein</fullName>
    </submittedName>
</protein>
<evidence type="ECO:0000313" key="1">
    <source>
        <dbReference type="EMBL" id="DAD34215.1"/>
    </source>
</evidence>